<gene>
    <name evidence="1" type="ORF">FAK_34040</name>
</gene>
<reference evidence="2" key="1">
    <citation type="journal article" date="2023" name="Arch. Microbiol.">
        <title>Desulfoferula mesophilus gen. nov. sp. nov., a mesophilic sulfate-reducing bacterium isolated from a brackish lake sediment.</title>
        <authorList>
            <person name="Watanabe T."/>
            <person name="Yabe T."/>
            <person name="Tsuji J.M."/>
            <person name="Fukui M."/>
        </authorList>
    </citation>
    <scope>NUCLEOTIDE SEQUENCE [LARGE SCALE GENOMIC DNA]</scope>
    <source>
        <strain evidence="2">12FAK</strain>
    </source>
</reference>
<dbReference type="EMBL" id="AP028679">
    <property type="protein sequence ID" value="BEQ16338.1"/>
    <property type="molecule type" value="Genomic_DNA"/>
</dbReference>
<dbReference type="SMART" id="SM00882">
    <property type="entry name" value="CoA_trans"/>
    <property type="match status" value="1"/>
</dbReference>
<organism evidence="1 2">
    <name type="scientific">Desulfoferula mesophila</name>
    <dbReference type="NCBI Taxonomy" id="3058419"/>
    <lineage>
        <taxon>Bacteria</taxon>
        <taxon>Pseudomonadati</taxon>
        <taxon>Thermodesulfobacteriota</taxon>
        <taxon>Desulfarculia</taxon>
        <taxon>Desulfarculales</taxon>
        <taxon>Desulfarculaceae</taxon>
        <taxon>Desulfoferula</taxon>
    </lineage>
</organism>
<dbReference type="Gene3D" id="3.30.30.40">
    <property type="match status" value="1"/>
</dbReference>
<dbReference type="SUPFAM" id="SSF100950">
    <property type="entry name" value="NagB/RpiA/CoA transferase-like"/>
    <property type="match status" value="1"/>
</dbReference>
<dbReference type="AlphaFoldDB" id="A0AAU9EGM2"/>
<sequence length="308" mass="33045">MAKARHKVKSLSQAVGELVRPGDSVALSAALEGCIPYAAAHEIIRQGIGPLTLVAPISNISIDQMIGAGLAERVIAAWVGNVSTGIGYNYRRAVEQGLPRPLEVLDHSNFSITLALEAGGRGLPMAVGRSPMGSDMALNNPQFKSFSCPHSGQKLLAIQALNPDVALLHVQRADAQGNCQAWGASGFARQAAMASRRVLITCEEVVDSEVIRRDPDRTLVPGLLVDAVCEVPWGAHPAPVQGYYDLDNQFYLDYAAATREPAGARAWQTEWVDGLEGREAYVAKLGGERLRSLMVSHSRPSAPLEYGW</sequence>
<dbReference type="GO" id="GO:0008410">
    <property type="term" value="F:CoA-transferase activity"/>
    <property type="evidence" value="ECO:0007669"/>
    <property type="project" value="InterPro"/>
</dbReference>
<dbReference type="Proteomes" id="UP001366166">
    <property type="component" value="Chromosome"/>
</dbReference>
<dbReference type="RefSeq" id="WP_338602020.1">
    <property type="nucleotide sequence ID" value="NZ_AP028679.1"/>
</dbReference>
<keyword evidence="1" id="KW-0808">Transferase</keyword>
<accession>A0AAU9EGM2</accession>
<protein>
    <submittedName>
        <fullName evidence="1">CoA transferase subunit A</fullName>
    </submittedName>
</protein>
<dbReference type="PANTHER" id="PTHR43293:SF3">
    <property type="entry name" value="CHOLESTEROL RING-CLEAVING HYDROLASE IPDB SUBUNIT"/>
    <property type="match status" value="1"/>
</dbReference>
<dbReference type="InterPro" id="IPR037171">
    <property type="entry name" value="NagB/RpiA_transferase-like"/>
</dbReference>
<proteinExistence type="predicted"/>
<keyword evidence="2" id="KW-1185">Reference proteome</keyword>
<evidence type="ECO:0000313" key="1">
    <source>
        <dbReference type="EMBL" id="BEQ16338.1"/>
    </source>
</evidence>
<name>A0AAU9EGM2_9BACT</name>
<dbReference type="Pfam" id="PF01144">
    <property type="entry name" value="CoA_trans"/>
    <property type="match status" value="1"/>
</dbReference>
<evidence type="ECO:0000313" key="2">
    <source>
        <dbReference type="Proteomes" id="UP001366166"/>
    </source>
</evidence>
<dbReference type="PANTHER" id="PTHR43293">
    <property type="entry name" value="ACETATE COA-TRANSFERASE YDIF"/>
    <property type="match status" value="1"/>
</dbReference>
<dbReference type="Gene3D" id="3.40.1080.10">
    <property type="entry name" value="Glutaconate Coenzyme A-transferase"/>
    <property type="match status" value="1"/>
</dbReference>
<dbReference type="KEGG" id="dmp:FAK_34040"/>
<dbReference type="InterPro" id="IPR004165">
    <property type="entry name" value="CoA_trans_fam_I"/>
</dbReference>